<dbReference type="InterPro" id="IPR032675">
    <property type="entry name" value="LRR_dom_sf"/>
</dbReference>
<dbReference type="InterPro" id="IPR001611">
    <property type="entry name" value="Leu-rich_rpt"/>
</dbReference>
<dbReference type="Pfam" id="PF13855">
    <property type="entry name" value="LRR_8"/>
    <property type="match status" value="3"/>
</dbReference>
<keyword evidence="3" id="KW-0433">Leucine-rich repeat</keyword>
<dbReference type="InterPro" id="IPR000157">
    <property type="entry name" value="TIR_dom"/>
</dbReference>
<dbReference type="PANTHER" id="PTHR24365">
    <property type="entry name" value="TOLL-LIKE RECEPTOR"/>
    <property type="match status" value="1"/>
</dbReference>
<protein>
    <submittedName>
        <fullName evidence="15">Toll-like receptor 6</fullName>
    </submittedName>
</protein>
<dbReference type="GO" id="GO:0038023">
    <property type="term" value="F:signaling receptor activity"/>
    <property type="evidence" value="ECO:0007669"/>
    <property type="project" value="TreeGrafter"/>
</dbReference>
<dbReference type="GeneID" id="106162964"/>
<dbReference type="Proteomes" id="UP000085678">
    <property type="component" value="Unplaced"/>
</dbReference>
<accession>A0A1S3ICB1</accession>
<dbReference type="SMART" id="SM00013">
    <property type="entry name" value="LRRNT"/>
    <property type="match status" value="1"/>
</dbReference>
<keyword evidence="6" id="KW-0677">Repeat</keyword>
<evidence type="ECO:0000313" key="14">
    <source>
        <dbReference type="Proteomes" id="UP000085678"/>
    </source>
</evidence>
<dbReference type="Gene3D" id="3.80.10.10">
    <property type="entry name" value="Ribonuclease Inhibitor"/>
    <property type="match status" value="3"/>
</dbReference>
<sequence>MHMGASTGRAFICLFVYVIWTVTGNTSTNTTENMPRNVSCPVLCRCAYTPSARLPLTVDCSNRLVGHMPRDIPLQTNVLDLRNNELSEIPARAFCHLKQLAFLFLGNNMVAKFDKDSFAGLTALEHLDLSPLYYGMNFDYESLPPSLFYDLTQLRVLIVENMNTKNHIQRDFIDRTMAPLHRLEQLSLPYSPQGNWILGPGYSNLTSLKTLTFQGTNSINGTQLKRLTFDSLKNCPIERLAFKICGIGSVEPGIMVSFPRLKTLALECSNFHSGKSVEDFLCDLKTTSIENLLINDIFQIRMPPKWTIKANSFECLKQKLIKTLELTNNNIDEFDLNNMNYFSHLENADLSYNSIFRAPYNGVQKIIPEALIFSLPIWNLKYVKMDNNVIHDDRVPPRCALSHSFWHGHPKITSLNADYTHQISNTSSETIRKPTDRMPSPIIRLSVPENLEFWSTSWFLKWNFGSSDCDTETGSIVIGPNKLRYMILVDIGFKILCQEIYGLDRLEYLDLSQNGLHFPPKNFFNHFPSLTYLNLSNNDLGSLISNGGLSSFKTPNLETLDLSQNKIRTIPKDFFASLVALKKLKLSGNRLATVSFSLINLVSVEYIDLSVNQLSAFSSKELDLIGYFNSSSEVVLNMRNNPVTCLGCDGAEFFRWITDSNVTVTFSEDSNCTTNGTKTDVKRILRRIHKECDRIQQLIVSHNQWMSLGVSLLSCAAVVCGLVTAYVYRWNIKYRLYILRRRLRKRGVTTTPPGHVYISYDDNDYCWVMNELLRHLEEENELDVIIDQRDFIGGASLAEAIAEGVDNSRKTVLVLSESYVANPWCEFEFQMSLARGYNSVIPVMFQPVPFDSMTKSLRKYIKARGYIKWTGSREGQLLFWKRLTEAIFSSDNQRIQTDLDDMG</sequence>
<keyword evidence="8 11" id="KW-0472">Membrane</keyword>
<organism evidence="14 15">
    <name type="scientific">Lingula anatina</name>
    <name type="common">Brachiopod</name>
    <name type="synonym">Lingula unguis</name>
    <dbReference type="NCBI Taxonomy" id="7574"/>
    <lineage>
        <taxon>Eukaryota</taxon>
        <taxon>Metazoa</taxon>
        <taxon>Spiralia</taxon>
        <taxon>Lophotrochozoa</taxon>
        <taxon>Brachiopoda</taxon>
        <taxon>Linguliformea</taxon>
        <taxon>Lingulata</taxon>
        <taxon>Lingulida</taxon>
        <taxon>Linguloidea</taxon>
        <taxon>Lingulidae</taxon>
        <taxon>Lingula</taxon>
    </lineage>
</organism>
<feature type="transmembrane region" description="Helical" evidence="11">
    <location>
        <begin position="705"/>
        <end position="728"/>
    </location>
</feature>
<keyword evidence="7 11" id="KW-1133">Transmembrane helix</keyword>
<dbReference type="InterPro" id="IPR000372">
    <property type="entry name" value="LRRNT"/>
</dbReference>
<dbReference type="STRING" id="7574.A0A1S3ICB1"/>
<comment type="similarity">
    <text evidence="2">Belongs to the Toll-like receptor family.</text>
</comment>
<dbReference type="PROSITE" id="PS50104">
    <property type="entry name" value="TIR"/>
    <property type="match status" value="1"/>
</dbReference>
<dbReference type="SUPFAM" id="SSF52200">
    <property type="entry name" value="Toll/Interleukin receptor TIR domain"/>
    <property type="match status" value="1"/>
</dbReference>
<evidence type="ECO:0000256" key="4">
    <source>
        <dbReference type="ARBA" id="ARBA00022692"/>
    </source>
</evidence>
<feature type="domain" description="TIR" evidence="13">
    <location>
        <begin position="752"/>
        <end position="887"/>
    </location>
</feature>
<dbReference type="PANTHER" id="PTHR24365:SF541">
    <property type="entry name" value="PROTEIN TOLL-RELATED"/>
    <property type="match status" value="1"/>
</dbReference>
<feature type="signal peptide" evidence="12">
    <location>
        <begin position="1"/>
        <end position="24"/>
    </location>
</feature>
<keyword evidence="14" id="KW-1185">Reference proteome</keyword>
<evidence type="ECO:0000256" key="12">
    <source>
        <dbReference type="SAM" id="SignalP"/>
    </source>
</evidence>
<proteinExistence type="inferred from homology"/>
<dbReference type="SMART" id="SM00255">
    <property type="entry name" value="TIR"/>
    <property type="match status" value="1"/>
</dbReference>
<evidence type="ECO:0000313" key="15">
    <source>
        <dbReference type="RefSeq" id="XP_013395877.1"/>
    </source>
</evidence>
<dbReference type="SMART" id="SM00369">
    <property type="entry name" value="LRR_TYP"/>
    <property type="match status" value="7"/>
</dbReference>
<dbReference type="InterPro" id="IPR035897">
    <property type="entry name" value="Toll_tir_struct_dom_sf"/>
</dbReference>
<dbReference type="GO" id="GO:0007165">
    <property type="term" value="P:signal transduction"/>
    <property type="evidence" value="ECO:0007669"/>
    <property type="project" value="InterPro"/>
</dbReference>
<comment type="subcellular location">
    <subcellularLocation>
        <location evidence="1">Membrane</location>
        <topology evidence="1">Single-pass membrane protein</topology>
    </subcellularLocation>
</comment>
<dbReference type="SUPFAM" id="SSF52047">
    <property type="entry name" value="RNI-like"/>
    <property type="match status" value="1"/>
</dbReference>
<evidence type="ECO:0000259" key="13">
    <source>
        <dbReference type="PROSITE" id="PS50104"/>
    </source>
</evidence>
<dbReference type="InParanoid" id="A0A1S3ICB1"/>
<dbReference type="FunCoup" id="A0A1S3ICB1">
    <property type="interactions" value="11"/>
</dbReference>
<keyword evidence="4 11" id="KW-0812">Transmembrane</keyword>
<keyword evidence="5 12" id="KW-0732">Signal</keyword>
<dbReference type="PROSITE" id="PS51450">
    <property type="entry name" value="LRR"/>
    <property type="match status" value="2"/>
</dbReference>
<evidence type="ECO:0000256" key="2">
    <source>
        <dbReference type="ARBA" id="ARBA00009634"/>
    </source>
</evidence>
<gene>
    <name evidence="15" type="primary">LOC106162964</name>
</gene>
<evidence type="ECO:0000256" key="5">
    <source>
        <dbReference type="ARBA" id="ARBA00022729"/>
    </source>
</evidence>
<dbReference type="OrthoDB" id="676979at2759"/>
<dbReference type="GO" id="GO:0005886">
    <property type="term" value="C:plasma membrane"/>
    <property type="evidence" value="ECO:0007669"/>
    <property type="project" value="TreeGrafter"/>
</dbReference>
<dbReference type="AlphaFoldDB" id="A0A1S3ICB1"/>
<feature type="chain" id="PRO_5010222764" evidence="12">
    <location>
        <begin position="25"/>
        <end position="903"/>
    </location>
</feature>
<evidence type="ECO:0000256" key="3">
    <source>
        <dbReference type="ARBA" id="ARBA00022614"/>
    </source>
</evidence>
<evidence type="ECO:0000256" key="7">
    <source>
        <dbReference type="ARBA" id="ARBA00022989"/>
    </source>
</evidence>
<reference evidence="15" key="2">
    <citation type="submission" date="2025-08" db="UniProtKB">
        <authorList>
            <consortium name="RefSeq"/>
        </authorList>
    </citation>
    <scope>IDENTIFICATION</scope>
</reference>
<evidence type="ECO:0000256" key="10">
    <source>
        <dbReference type="ARBA" id="ARBA00023180"/>
    </source>
</evidence>
<dbReference type="SUPFAM" id="SSF52058">
    <property type="entry name" value="L domain-like"/>
    <property type="match status" value="1"/>
</dbReference>
<evidence type="ECO:0000256" key="11">
    <source>
        <dbReference type="SAM" id="Phobius"/>
    </source>
</evidence>
<evidence type="ECO:0000256" key="1">
    <source>
        <dbReference type="ARBA" id="ARBA00004167"/>
    </source>
</evidence>
<dbReference type="Gene3D" id="3.40.50.10140">
    <property type="entry name" value="Toll/interleukin-1 receptor homology (TIR) domain"/>
    <property type="match status" value="1"/>
</dbReference>
<name>A0A1S3ICB1_LINAN</name>
<dbReference type="RefSeq" id="XP_013395877.1">
    <property type="nucleotide sequence ID" value="XM_013540423.1"/>
</dbReference>
<dbReference type="KEGG" id="lak:106162964"/>
<dbReference type="InterPro" id="IPR003591">
    <property type="entry name" value="Leu-rich_rpt_typical-subtyp"/>
</dbReference>
<evidence type="ECO:0000256" key="9">
    <source>
        <dbReference type="ARBA" id="ARBA00023170"/>
    </source>
</evidence>
<keyword evidence="9" id="KW-0675">Receptor</keyword>
<evidence type="ECO:0000256" key="6">
    <source>
        <dbReference type="ARBA" id="ARBA00022737"/>
    </source>
</evidence>
<reference evidence="15" key="1">
    <citation type="journal article" date="2015" name="Nat. Commun.">
        <title>The Lingula genome provides insights into brachiopod evolution and the origin of phosphate biomineralization.</title>
        <authorList>
            <person name="Luo Y.J."/>
            <person name="Takeuchi T."/>
            <person name="Koyanagi R."/>
            <person name="Yamada L."/>
            <person name="Kanda M."/>
            <person name="Khalturina M."/>
            <person name="Fujie M."/>
            <person name="Yamasaki S.I."/>
            <person name="Endo K."/>
            <person name="Satoh N."/>
        </authorList>
    </citation>
    <scope>NUCLEOTIDE SEQUENCE</scope>
</reference>
<evidence type="ECO:0000256" key="8">
    <source>
        <dbReference type="ARBA" id="ARBA00023136"/>
    </source>
</evidence>
<dbReference type="Pfam" id="PF13676">
    <property type="entry name" value="TIR_2"/>
    <property type="match status" value="1"/>
</dbReference>
<keyword evidence="10" id="KW-0325">Glycoprotein</keyword>